<feature type="region of interest" description="Disordered" evidence="1">
    <location>
        <begin position="1"/>
        <end position="20"/>
    </location>
</feature>
<gene>
    <name evidence="3" type="ORF">HJC23_013188</name>
</gene>
<feature type="domain" description="Retrovirus-related Pol polyprotein from transposon TNT 1-94-like beta-barrel" evidence="2">
    <location>
        <begin position="462"/>
        <end position="534"/>
    </location>
</feature>
<name>A0ABD3QCQ9_9STRA</name>
<feature type="region of interest" description="Disordered" evidence="1">
    <location>
        <begin position="82"/>
        <end position="105"/>
    </location>
</feature>
<dbReference type="Gene3D" id="3.40.50.150">
    <property type="entry name" value="Vaccinia Virus protein VP39"/>
    <property type="match status" value="1"/>
</dbReference>
<feature type="compositionally biased region" description="Polar residues" evidence="1">
    <location>
        <begin position="27"/>
        <end position="39"/>
    </location>
</feature>
<dbReference type="InterPro" id="IPR054722">
    <property type="entry name" value="PolX-like_BBD"/>
</dbReference>
<dbReference type="CDD" id="cd02440">
    <property type="entry name" value="AdoMet_MTases"/>
    <property type="match status" value="1"/>
</dbReference>
<dbReference type="SUPFAM" id="SSF53335">
    <property type="entry name" value="S-adenosyl-L-methionine-dependent methyltransferases"/>
    <property type="match status" value="1"/>
</dbReference>
<dbReference type="PANTHER" id="PTHR43591:SF50">
    <property type="entry name" value="METHYLTRANSFERASE DOMAIN-CONTAINING PROTEIN-RELATED"/>
    <property type="match status" value="1"/>
</dbReference>
<feature type="region of interest" description="Disordered" evidence="1">
    <location>
        <begin position="27"/>
        <end position="65"/>
    </location>
</feature>
<comment type="caution">
    <text evidence="3">The sequence shown here is derived from an EMBL/GenBank/DDBJ whole genome shotgun (WGS) entry which is preliminary data.</text>
</comment>
<feature type="compositionally biased region" description="Polar residues" evidence="1">
    <location>
        <begin position="90"/>
        <end position="100"/>
    </location>
</feature>
<evidence type="ECO:0000256" key="1">
    <source>
        <dbReference type="SAM" id="MobiDB-lite"/>
    </source>
</evidence>
<evidence type="ECO:0000313" key="4">
    <source>
        <dbReference type="Proteomes" id="UP001516023"/>
    </source>
</evidence>
<dbReference type="AlphaFoldDB" id="A0ABD3QCQ9"/>
<organism evidence="3 4">
    <name type="scientific">Cyclotella cryptica</name>
    <dbReference type="NCBI Taxonomy" id="29204"/>
    <lineage>
        <taxon>Eukaryota</taxon>
        <taxon>Sar</taxon>
        <taxon>Stramenopiles</taxon>
        <taxon>Ochrophyta</taxon>
        <taxon>Bacillariophyta</taxon>
        <taxon>Coscinodiscophyceae</taxon>
        <taxon>Thalassiosirophycidae</taxon>
        <taxon>Stephanodiscales</taxon>
        <taxon>Stephanodiscaceae</taxon>
        <taxon>Cyclotella</taxon>
    </lineage>
</organism>
<keyword evidence="4" id="KW-1185">Reference proteome</keyword>
<dbReference type="InterPro" id="IPR029063">
    <property type="entry name" value="SAM-dependent_MTases_sf"/>
</dbReference>
<dbReference type="Pfam" id="PF01209">
    <property type="entry name" value="Ubie_methyltran"/>
    <property type="match status" value="1"/>
</dbReference>
<sequence>MPADPPGSQWQSLPHKPNRIHLNLRVPQNSSKESRSQPSVEYPSVQLTGHRHRRASMQGKLKHTLSRSPPLEMFLEKREANTSVAKGKSIPSTASTSSCTSEDDSYFMDGNDNRTFETKNVFSDERDASSSGELCHEQTLAIDAWNEVAGEYHKRVEPFTSLFLPFLLNRQFLGRHGHEDDVNYLGGKSVLDVATGTGAGALYAVSRGASLVTAVDFSEEMLRIVEKRANFTPAHYGNVSQPRRVETRLADGHSLPSEWANKYDIACSNFGVIYFSQVNEGLGEMVRCTKPGGKVCFSAWERKEMSNAFRIFPAAVKLCGLEHKWMRAFSRQSNKASFFLPTKRISADRNILHGLMCDAGLKNVHIIGPFSREVRLSSAEEYWHRFVLACPNVKRVVEHFFTENERQSLKETVKRLLIDEAEYDSSHSESTSSAALESDCCDMSLSPISLTKIANATSKVAIADSGATHHLWPDYSAFISYEKVSNRFVSLADKSTAPIVGFGDVAVSLGGKNIVLRNVYHVPSLRAPLYSLRAHRRLSGCGFIGDNDCFQICFPGFSLTVNDDVDSYIEYLPLGKKIAGSEDYIQPRSRSLLSRNGCIMFSASAYIAFGTKA</sequence>
<reference evidence="3 4" key="1">
    <citation type="journal article" date="2020" name="G3 (Bethesda)">
        <title>Improved Reference Genome for Cyclotella cryptica CCMP332, a Model for Cell Wall Morphogenesis, Salinity Adaptation, and Lipid Production in Diatoms (Bacillariophyta).</title>
        <authorList>
            <person name="Roberts W.R."/>
            <person name="Downey K.M."/>
            <person name="Ruck E.C."/>
            <person name="Traller J.C."/>
            <person name="Alverson A.J."/>
        </authorList>
    </citation>
    <scope>NUCLEOTIDE SEQUENCE [LARGE SCALE GENOMIC DNA]</scope>
    <source>
        <strain evidence="3 4">CCMP332</strain>
    </source>
</reference>
<dbReference type="PANTHER" id="PTHR43591">
    <property type="entry name" value="METHYLTRANSFERASE"/>
    <property type="match status" value="1"/>
</dbReference>
<dbReference type="EMBL" id="JABMIG020000050">
    <property type="protein sequence ID" value="KAL3797950.1"/>
    <property type="molecule type" value="Genomic_DNA"/>
</dbReference>
<dbReference type="Proteomes" id="UP001516023">
    <property type="component" value="Unassembled WGS sequence"/>
</dbReference>
<feature type="compositionally biased region" description="Basic residues" evidence="1">
    <location>
        <begin position="49"/>
        <end position="65"/>
    </location>
</feature>
<proteinExistence type="predicted"/>
<dbReference type="Pfam" id="PF22936">
    <property type="entry name" value="Pol_BBD"/>
    <property type="match status" value="1"/>
</dbReference>
<accession>A0ABD3QCQ9</accession>
<evidence type="ECO:0000313" key="3">
    <source>
        <dbReference type="EMBL" id="KAL3797950.1"/>
    </source>
</evidence>
<evidence type="ECO:0000259" key="2">
    <source>
        <dbReference type="Pfam" id="PF22936"/>
    </source>
</evidence>
<protein>
    <recommendedName>
        <fullName evidence="2">Retrovirus-related Pol polyprotein from transposon TNT 1-94-like beta-barrel domain-containing protein</fullName>
    </recommendedName>
</protein>